<keyword evidence="1" id="KW-0175">Coiled coil</keyword>
<evidence type="ECO:0000256" key="2">
    <source>
        <dbReference type="SAM" id="MobiDB-lite"/>
    </source>
</evidence>
<reference evidence="3 4" key="1">
    <citation type="submission" date="2015-01" db="EMBL/GenBank/DDBJ databases">
        <title>The Genome Sequence of Fonsecaea multimorphosa CBS 102226.</title>
        <authorList>
            <consortium name="The Broad Institute Genomics Platform"/>
            <person name="Cuomo C."/>
            <person name="de Hoog S."/>
            <person name="Gorbushina A."/>
            <person name="Stielow B."/>
            <person name="Teixiera M."/>
            <person name="Abouelleil A."/>
            <person name="Chapman S.B."/>
            <person name="Priest M."/>
            <person name="Young S.K."/>
            <person name="Wortman J."/>
            <person name="Nusbaum C."/>
            <person name="Birren B."/>
        </authorList>
    </citation>
    <scope>NUCLEOTIDE SEQUENCE [LARGE SCALE GENOMIC DNA]</scope>
    <source>
        <strain evidence="3 4">CBS 102226</strain>
    </source>
</reference>
<dbReference type="RefSeq" id="XP_016630815.1">
    <property type="nucleotide sequence ID" value="XM_016777909.1"/>
</dbReference>
<feature type="compositionally biased region" description="Polar residues" evidence="2">
    <location>
        <begin position="204"/>
        <end position="220"/>
    </location>
</feature>
<feature type="region of interest" description="Disordered" evidence="2">
    <location>
        <begin position="117"/>
        <end position="239"/>
    </location>
</feature>
<organism evidence="3 4">
    <name type="scientific">Fonsecaea multimorphosa CBS 102226</name>
    <dbReference type="NCBI Taxonomy" id="1442371"/>
    <lineage>
        <taxon>Eukaryota</taxon>
        <taxon>Fungi</taxon>
        <taxon>Dikarya</taxon>
        <taxon>Ascomycota</taxon>
        <taxon>Pezizomycotina</taxon>
        <taxon>Eurotiomycetes</taxon>
        <taxon>Chaetothyriomycetidae</taxon>
        <taxon>Chaetothyriales</taxon>
        <taxon>Herpotrichiellaceae</taxon>
        <taxon>Fonsecaea</taxon>
    </lineage>
</organism>
<dbReference type="Proteomes" id="UP000053411">
    <property type="component" value="Unassembled WGS sequence"/>
</dbReference>
<name>A0A0D2JT86_9EURO</name>
<gene>
    <name evidence="3" type="ORF">Z520_07411</name>
</gene>
<sequence length="359" mass="40475">MDDKALIDAELEQLELEQRQLDLDRKRLELRLRHARLNGHVDAVPRESQLQSRPESVDGATGVERVTAGGENFSNPGREEATDAPTAGNQHIARVFPPSDLVDISGWFSRQYHEEAAASRDRVTKPSPSPGLPHSSIASTQPSVSTRPESTVPSSATLPKYPSSSQTPPSTISLSGQQDSFGQVPASSHHKRERSSGSEVVPEQASTPEINDGRNWTINKQAPGKRNKQSPKVQGLPDHHIQAIIRKYGERLVQRHMRCFRKHERREAAMIIEAGSKVVDGLLERKFRSLEELHAAYERQIRRCCTWDLQQSLRSELHKFRRAGPIWWSRCVTKRTQEERLQDVATVFQDVVEGIFDNK</sequence>
<evidence type="ECO:0000313" key="4">
    <source>
        <dbReference type="Proteomes" id="UP000053411"/>
    </source>
</evidence>
<feature type="compositionally biased region" description="Polar residues" evidence="2">
    <location>
        <begin position="136"/>
        <end position="157"/>
    </location>
</feature>
<feature type="compositionally biased region" description="Low complexity" evidence="2">
    <location>
        <begin position="162"/>
        <end position="175"/>
    </location>
</feature>
<feature type="region of interest" description="Disordered" evidence="2">
    <location>
        <begin position="43"/>
        <end position="62"/>
    </location>
</feature>
<dbReference type="VEuPathDB" id="FungiDB:Z520_07411"/>
<keyword evidence="4" id="KW-1185">Reference proteome</keyword>
<evidence type="ECO:0000256" key="1">
    <source>
        <dbReference type="SAM" id="Coils"/>
    </source>
</evidence>
<accession>A0A0D2JT86</accession>
<feature type="coiled-coil region" evidence="1">
    <location>
        <begin position="4"/>
        <end position="31"/>
    </location>
</feature>
<feature type="region of interest" description="Disordered" evidence="2">
    <location>
        <begin position="67"/>
        <end position="90"/>
    </location>
</feature>
<dbReference type="GeneID" id="27713157"/>
<dbReference type="EMBL" id="KN848076">
    <property type="protein sequence ID" value="KIX96692.1"/>
    <property type="molecule type" value="Genomic_DNA"/>
</dbReference>
<evidence type="ECO:0000313" key="3">
    <source>
        <dbReference type="EMBL" id="KIX96692.1"/>
    </source>
</evidence>
<dbReference type="OrthoDB" id="4160906at2759"/>
<dbReference type="AlphaFoldDB" id="A0A0D2JT86"/>
<proteinExistence type="predicted"/>
<protein>
    <submittedName>
        <fullName evidence="3">Uncharacterized protein</fullName>
    </submittedName>
</protein>